<evidence type="ECO:0000256" key="8">
    <source>
        <dbReference type="ARBA" id="ARBA00023306"/>
    </source>
</evidence>
<keyword evidence="2 9" id="KW-1003">Cell membrane</keyword>
<dbReference type="PANTHER" id="PTHR35851">
    <property type="entry name" value="CELL DIVISION PROTEIN FTSQ"/>
    <property type="match status" value="1"/>
</dbReference>
<comment type="similarity">
    <text evidence="9">Belongs to the FtsQ/DivIB family. FtsQ subfamily.</text>
</comment>
<reference evidence="11" key="1">
    <citation type="journal article" date="2014" name="Int. J. Syst. Evol. Microbiol.">
        <title>Complete genome of a new Firmicutes species belonging to the dominant human colonic microbiota ('Ruminococcus bicirculans') reveals two chromosomes and a selective capacity to utilize plant glucans.</title>
        <authorList>
            <consortium name="NISC Comparative Sequencing Program"/>
            <person name="Wegmann U."/>
            <person name="Louis P."/>
            <person name="Goesmann A."/>
            <person name="Henrissat B."/>
            <person name="Duncan S.H."/>
            <person name="Flint H.J."/>
        </authorList>
    </citation>
    <scope>NUCLEOTIDE SEQUENCE</scope>
    <source>
        <strain evidence="11">NBRC 108216</strain>
    </source>
</reference>
<keyword evidence="5 9" id="KW-0812">Transmembrane</keyword>
<keyword evidence="12" id="KW-1185">Reference proteome</keyword>
<dbReference type="RefSeq" id="WP_284370302.1">
    <property type="nucleotide sequence ID" value="NZ_BSNJ01000002.1"/>
</dbReference>
<accession>A0ABQ5UZB8</accession>
<proteinExistence type="inferred from homology"/>
<evidence type="ECO:0000256" key="1">
    <source>
        <dbReference type="ARBA" id="ARBA00004370"/>
    </source>
</evidence>
<comment type="subcellular location">
    <subcellularLocation>
        <location evidence="9">Cell inner membrane</location>
        <topology evidence="9">Single-pass type II membrane protein</topology>
    </subcellularLocation>
    <subcellularLocation>
        <location evidence="1">Membrane</location>
    </subcellularLocation>
    <text evidence="9">Localizes to the division septum.</text>
</comment>
<keyword evidence="3 9" id="KW-0997">Cell inner membrane</keyword>
<dbReference type="InterPro" id="IPR034746">
    <property type="entry name" value="POTRA"/>
</dbReference>
<dbReference type="PANTHER" id="PTHR35851:SF1">
    <property type="entry name" value="CELL DIVISION PROTEIN FTSQ"/>
    <property type="match status" value="1"/>
</dbReference>
<dbReference type="Proteomes" id="UP001161390">
    <property type="component" value="Unassembled WGS sequence"/>
</dbReference>
<dbReference type="PROSITE" id="PS51779">
    <property type="entry name" value="POTRA"/>
    <property type="match status" value="1"/>
</dbReference>
<evidence type="ECO:0000256" key="6">
    <source>
        <dbReference type="ARBA" id="ARBA00022989"/>
    </source>
</evidence>
<keyword evidence="7 9" id="KW-0472">Membrane</keyword>
<dbReference type="Gene3D" id="3.10.20.310">
    <property type="entry name" value="membrane protein fhac"/>
    <property type="match status" value="1"/>
</dbReference>
<dbReference type="GO" id="GO:0051301">
    <property type="term" value="P:cell division"/>
    <property type="evidence" value="ECO:0007669"/>
    <property type="project" value="UniProtKB-KW"/>
</dbReference>
<feature type="transmembrane region" description="Helical" evidence="9">
    <location>
        <begin position="47"/>
        <end position="68"/>
    </location>
</feature>
<evidence type="ECO:0000313" key="12">
    <source>
        <dbReference type="Proteomes" id="UP001161390"/>
    </source>
</evidence>
<sequence>MAKKGAKKPAKLTRVSPLKPDLRGASRLVQSRIHAGLRSATLSNRSMLRFASSAMLVILALAFVALWLGGYLPTVRQSVTDFKQDRLMAMGFTVERIDVTGEGRLNENDVRAAVGIYEGDYFFGADLKRAQRNTESLPWVDRAVVRRLWPNRIVVQLVEIEPYALYQTNGTVYLTAHDGRIIAPLSAANESVASRLRIFTGVDAANHAVSITQILEQFPAIWDATQSLTRHASGRWDLHFAEGMVLRLPVGDEAEALQRFNSVKARLGTDYGVIDLRLGDRLTLTAKTASEA</sequence>
<dbReference type="InterPro" id="IPR005548">
    <property type="entry name" value="Cell_div_FtsQ/DivIB_C"/>
</dbReference>
<evidence type="ECO:0000256" key="7">
    <source>
        <dbReference type="ARBA" id="ARBA00023136"/>
    </source>
</evidence>
<dbReference type="InterPro" id="IPR013685">
    <property type="entry name" value="POTRA_FtsQ_type"/>
</dbReference>
<keyword evidence="6 9" id="KW-1133">Transmembrane helix</keyword>
<evidence type="ECO:0000256" key="3">
    <source>
        <dbReference type="ARBA" id="ARBA00022519"/>
    </source>
</evidence>
<protein>
    <recommendedName>
        <fullName evidence="9">Cell division protein FtsQ</fullName>
    </recommendedName>
</protein>
<organism evidence="11 12">
    <name type="scientific">Algimonas porphyrae</name>
    <dbReference type="NCBI Taxonomy" id="1128113"/>
    <lineage>
        <taxon>Bacteria</taxon>
        <taxon>Pseudomonadati</taxon>
        <taxon>Pseudomonadota</taxon>
        <taxon>Alphaproteobacteria</taxon>
        <taxon>Maricaulales</taxon>
        <taxon>Robiginitomaculaceae</taxon>
        <taxon>Algimonas</taxon>
    </lineage>
</organism>
<dbReference type="EMBL" id="BSNJ01000002">
    <property type="protein sequence ID" value="GLQ20072.1"/>
    <property type="molecule type" value="Genomic_DNA"/>
</dbReference>
<comment type="caution">
    <text evidence="11">The sequence shown here is derived from an EMBL/GenBank/DDBJ whole genome shotgun (WGS) entry which is preliminary data.</text>
</comment>
<keyword evidence="8 9" id="KW-0131">Cell cycle</keyword>
<dbReference type="InterPro" id="IPR026579">
    <property type="entry name" value="FtsQ"/>
</dbReference>
<name>A0ABQ5UZB8_9PROT</name>
<gene>
    <name evidence="9 11" type="primary">ftsQ</name>
    <name evidence="11" type="ORF">GCM10007854_10270</name>
</gene>
<evidence type="ECO:0000256" key="9">
    <source>
        <dbReference type="HAMAP-Rule" id="MF_00911"/>
    </source>
</evidence>
<evidence type="ECO:0000313" key="11">
    <source>
        <dbReference type="EMBL" id="GLQ20072.1"/>
    </source>
</evidence>
<reference evidence="11" key="2">
    <citation type="submission" date="2023-01" db="EMBL/GenBank/DDBJ databases">
        <title>Draft genome sequence of Algimonas porphyrae strain NBRC 108216.</title>
        <authorList>
            <person name="Sun Q."/>
            <person name="Mori K."/>
        </authorList>
    </citation>
    <scope>NUCLEOTIDE SEQUENCE</scope>
    <source>
        <strain evidence="11">NBRC 108216</strain>
    </source>
</reference>
<keyword evidence="4 9" id="KW-0132">Cell division</keyword>
<dbReference type="Pfam" id="PF08478">
    <property type="entry name" value="POTRA_1"/>
    <property type="match status" value="1"/>
</dbReference>
<dbReference type="Pfam" id="PF03799">
    <property type="entry name" value="FtsQ_DivIB_C"/>
    <property type="match status" value="1"/>
</dbReference>
<dbReference type="HAMAP" id="MF_00911">
    <property type="entry name" value="FtsQ_subfam"/>
    <property type="match status" value="1"/>
</dbReference>
<evidence type="ECO:0000256" key="5">
    <source>
        <dbReference type="ARBA" id="ARBA00022692"/>
    </source>
</evidence>
<evidence type="ECO:0000256" key="2">
    <source>
        <dbReference type="ARBA" id="ARBA00022475"/>
    </source>
</evidence>
<comment type="function">
    <text evidence="9">Essential cell division protein.</text>
</comment>
<evidence type="ECO:0000256" key="4">
    <source>
        <dbReference type="ARBA" id="ARBA00022618"/>
    </source>
</evidence>
<feature type="domain" description="POTRA" evidence="10">
    <location>
        <begin position="92"/>
        <end position="160"/>
    </location>
</feature>
<evidence type="ECO:0000259" key="10">
    <source>
        <dbReference type="PROSITE" id="PS51779"/>
    </source>
</evidence>